<dbReference type="Pfam" id="PF00753">
    <property type="entry name" value="Lactamase_B"/>
    <property type="match status" value="1"/>
</dbReference>
<name>A0A7S7M210_9BACT</name>
<dbReference type="InterPro" id="IPR022712">
    <property type="entry name" value="Beta_Casp"/>
</dbReference>
<dbReference type="Pfam" id="PF07521">
    <property type="entry name" value="RMMBL"/>
    <property type="match status" value="1"/>
</dbReference>
<dbReference type="PANTHER" id="PTHR11203">
    <property type="entry name" value="CLEAVAGE AND POLYADENYLATION SPECIFICITY FACTOR FAMILY MEMBER"/>
    <property type="match status" value="1"/>
</dbReference>
<dbReference type="InterPro" id="IPR036866">
    <property type="entry name" value="RibonucZ/Hydroxyglut_hydro"/>
</dbReference>
<dbReference type="SMART" id="SM01027">
    <property type="entry name" value="Beta-Casp"/>
    <property type="match status" value="1"/>
</dbReference>
<dbReference type="SMART" id="SM00849">
    <property type="entry name" value="Lactamase_B"/>
    <property type="match status" value="1"/>
</dbReference>
<proteinExistence type="predicted"/>
<dbReference type="SUPFAM" id="SSF56281">
    <property type="entry name" value="Metallo-hydrolase/oxidoreductase"/>
    <property type="match status" value="1"/>
</dbReference>
<dbReference type="InterPro" id="IPR001279">
    <property type="entry name" value="Metallo-B-lactamas"/>
</dbReference>
<dbReference type="PANTHER" id="PTHR11203:SF37">
    <property type="entry name" value="INTEGRATOR COMPLEX SUBUNIT 11"/>
    <property type="match status" value="1"/>
</dbReference>
<organism evidence="4 5">
    <name type="scientific">Candidatus Sulfurimonas marisnigri</name>
    <dbReference type="NCBI Taxonomy" id="2740405"/>
    <lineage>
        <taxon>Bacteria</taxon>
        <taxon>Pseudomonadati</taxon>
        <taxon>Campylobacterota</taxon>
        <taxon>Epsilonproteobacteria</taxon>
        <taxon>Campylobacterales</taxon>
        <taxon>Sulfurimonadaceae</taxon>
        <taxon>Sulfurimonas</taxon>
    </lineage>
</organism>
<keyword evidence="5" id="KW-1185">Reference proteome</keyword>
<dbReference type="CDD" id="cd16295">
    <property type="entry name" value="TTHA0252-CPSF-like_MBL-fold"/>
    <property type="match status" value="1"/>
</dbReference>
<feature type="domain" description="Beta-Casp" evidence="3">
    <location>
        <begin position="256"/>
        <end position="381"/>
    </location>
</feature>
<dbReference type="AlphaFoldDB" id="A0A7S7M210"/>
<dbReference type="Proteomes" id="UP000593836">
    <property type="component" value="Chromosome"/>
</dbReference>
<sequence>MVTVTSYGAAKTVTGSCHLLKIGSIKILIDCGMFQGDGGSERNYEPFGFEPEKIHYLILTHAHLDHVGRVAKLVKDGFNGEIISTKATRDISKIMLLDSASILLEEYKTIRRKARRHGDEESVKEPLYTKDDVKQVYTKQWRTLEYFEEHKLKQHVRVSFGNAGHIMGSAFVMIDYQEQNNHKRIVFSGDIGSPERLVIDNHDKLDEADTLFIESTYGDRTHKLLDDSVEEFKKAVVSTLKNNGNVLIPSFALERTQEILWLLHEMHDNGELPKCRVFLDSPLAIKATKLYNQYTTHLSDEIQYRPGSGKDPFSFAWLEPITSRDQSIAINKVNKKAIIIAGSGMCNGGRIMHHLKHRLWNPKNSLIFVGYQVEGTLGRSIVDGADSVNIYGEDIVTKAKVYTINGFSAHADQRELIDWMRPVKNMKKLCLIHGEVEKMEIFANVIKNELGHEAHIMEFGVPLNI</sequence>
<dbReference type="KEGG" id="smas:HUE87_05345"/>
<dbReference type="Gene3D" id="3.60.15.10">
    <property type="entry name" value="Ribonuclease Z/Hydroxyacylglutathione hydrolase-like"/>
    <property type="match status" value="1"/>
</dbReference>
<evidence type="ECO:0000313" key="4">
    <source>
        <dbReference type="EMBL" id="QOY55651.1"/>
    </source>
</evidence>
<dbReference type="Pfam" id="PF10996">
    <property type="entry name" value="Beta-Casp"/>
    <property type="match status" value="1"/>
</dbReference>
<protein>
    <submittedName>
        <fullName evidence="4">MBL fold metallo-hydrolase</fullName>
    </submittedName>
</protein>
<dbReference type="EMBL" id="CP054493">
    <property type="protein sequence ID" value="QOY55651.1"/>
    <property type="molecule type" value="Genomic_DNA"/>
</dbReference>
<dbReference type="InterPro" id="IPR011108">
    <property type="entry name" value="RMMBL"/>
</dbReference>
<gene>
    <name evidence="4" type="ORF">HUE87_05345</name>
</gene>
<reference evidence="4 5" key="1">
    <citation type="submission" date="2020-05" db="EMBL/GenBank/DDBJ databases">
        <title>Sulfurimonas marisnigri, sp. nov., and Sulfurimonas baltica, sp. nov., manganese oxide reducing chemolithoautotrophs of the class Epsilonproteobacteria isolated from the pelagic redoxclines of the Black and Baltic Seas and emended description of the genus Sulfurimonas.</title>
        <authorList>
            <person name="Henkel J.V."/>
            <person name="Laudan C."/>
            <person name="Werner J."/>
            <person name="Neu T."/>
            <person name="Plewe S."/>
            <person name="Sproer C."/>
            <person name="Bunk B."/>
            <person name="Schulz-Vogt H.N."/>
        </authorList>
    </citation>
    <scope>NUCLEOTIDE SEQUENCE [LARGE SCALE GENOMIC DNA]</scope>
    <source>
        <strain evidence="4 5">SoZ1</strain>
    </source>
</reference>
<evidence type="ECO:0000313" key="5">
    <source>
        <dbReference type="Proteomes" id="UP000593836"/>
    </source>
</evidence>
<accession>A0A7S7M210</accession>
<dbReference type="GO" id="GO:0004521">
    <property type="term" value="F:RNA endonuclease activity"/>
    <property type="evidence" value="ECO:0007669"/>
    <property type="project" value="TreeGrafter"/>
</dbReference>
<dbReference type="InterPro" id="IPR050698">
    <property type="entry name" value="MBL"/>
</dbReference>
<dbReference type="Gene3D" id="3.40.50.10890">
    <property type="match status" value="1"/>
</dbReference>
<keyword evidence="1 4" id="KW-0378">Hydrolase</keyword>
<dbReference type="GO" id="GO:0016787">
    <property type="term" value="F:hydrolase activity"/>
    <property type="evidence" value="ECO:0007669"/>
    <property type="project" value="UniProtKB-KW"/>
</dbReference>
<dbReference type="RefSeq" id="WP_194367690.1">
    <property type="nucleotide sequence ID" value="NZ_CP054493.1"/>
</dbReference>
<evidence type="ECO:0000259" key="2">
    <source>
        <dbReference type="SMART" id="SM00849"/>
    </source>
</evidence>
<feature type="domain" description="Metallo-beta-lactamase" evidence="2">
    <location>
        <begin position="14"/>
        <end position="240"/>
    </location>
</feature>
<evidence type="ECO:0000259" key="3">
    <source>
        <dbReference type="SMART" id="SM01027"/>
    </source>
</evidence>
<evidence type="ECO:0000256" key="1">
    <source>
        <dbReference type="ARBA" id="ARBA00022801"/>
    </source>
</evidence>